<dbReference type="RefSeq" id="WP_185137410.1">
    <property type="nucleotide sequence ID" value="NZ_BORM01000054.1"/>
</dbReference>
<organism evidence="1 2">
    <name type="scientific">Cohnella xylanilytica</name>
    <dbReference type="NCBI Taxonomy" id="557555"/>
    <lineage>
        <taxon>Bacteria</taxon>
        <taxon>Bacillati</taxon>
        <taxon>Bacillota</taxon>
        <taxon>Bacilli</taxon>
        <taxon>Bacillales</taxon>
        <taxon>Paenibacillaceae</taxon>
        <taxon>Cohnella</taxon>
    </lineage>
</organism>
<dbReference type="EMBL" id="JACJVR010000073">
    <property type="protein sequence ID" value="MBB6693427.1"/>
    <property type="molecule type" value="Genomic_DNA"/>
</dbReference>
<reference evidence="1 2" key="1">
    <citation type="submission" date="2020-08" db="EMBL/GenBank/DDBJ databases">
        <title>Cohnella phylogeny.</title>
        <authorList>
            <person name="Dunlap C."/>
        </authorList>
    </citation>
    <scope>NUCLEOTIDE SEQUENCE [LARGE SCALE GENOMIC DNA]</scope>
    <source>
        <strain evidence="1 2">DSM 25239</strain>
    </source>
</reference>
<accession>A0A841TXZ2</accession>
<sequence length="71" mass="8050">MAINRRLITDADFEEAKAKQVRLRVFRDDHIVEAGSVIVRFDDATVVLQSGVGDLAYHPRSACEFFELKRG</sequence>
<proteinExistence type="predicted"/>
<dbReference type="AlphaFoldDB" id="A0A841TXZ2"/>
<protein>
    <submittedName>
        <fullName evidence="1">Uncharacterized protein</fullName>
    </submittedName>
</protein>
<evidence type="ECO:0000313" key="1">
    <source>
        <dbReference type="EMBL" id="MBB6693427.1"/>
    </source>
</evidence>
<gene>
    <name evidence="1" type="ORF">H7B90_18720</name>
</gene>
<comment type="caution">
    <text evidence="1">The sequence shown here is derived from an EMBL/GenBank/DDBJ whole genome shotgun (WGS) entry which is preliminary data.</text>
</comment>
<name>A0A841TXZ2_9BACL</name>
<evidence type="ECO:0000313" key="2">
    <source>
        <dbReference type="Proteomes" id="UP000553776"/>
    </source>
</evidence>
<dbReference type="Proteomes" id="UP000553776">
    <property type="component" value="Unassembled WGS sequence"/>
</dbReference>
<keyword evidence="2" id="KW-1185">Reference proteome</keyword>